<dbReference type="PROSITE" id="PS01063">
    <property type="entry name" value="SIGMA70_ECF"/>
    <property type="match status" value="1"/>
</dbReference>
<organism evidence="10 11">
    <name type="scientific">Plesiocystis pacifica SIR-1</name>
    <dbReference type="NCBI Taxonomy" id="391625"/>
    <lineage>
        <taxon>Bacteria</taxon>
        <taxon>Pseudomonadati</taxon>
        <taxon>Myxococcota</taxon>
        <taxon>Polyangia</taxon>
        <taxon>Nannocystales</taxon>
        <taxon>Nannocystaceae</taxon>
        <taxon>Plesiocystis</taxon>
    </lineage>
</organism>
<dbReference type="InterPro" id="IPR039425">
    <property type="entry name" value="RNA_pol_sigma-70-like"/>
</dbReference>
<keyword evidence="3 6" id="KW-0731">Sigma factor</keyword>
<dbReference type="Proteomes" id="UP000005801">
    <property type="component" value="Unassembled WGS sequence"/>
</dbReference>
<evidence type="ECO:0000256" key="2">
    <source>
        <dbReference type="ARBA" id="ARBA00023015"/>
    </source>
</evidence>
<evidence type="ECO:0000256" key="4">
    <source>
        <dbReference type="ARBA" id="ARBA00023125"/>
    </source>
</evidence>
<dbReference type="PANTHER" id="PTHR43133">
    <property type="entry name" value="RNA POLYMERASE ECF-TYPE SIGMA FACTO"/>
    <property type="match status" value="1"/>
</dbReference>
<dbReference type="EMBL" id="ABCS01000014">
    <property type="protein sequence ID" value="EDM80069.1"/>
    <property type="molecule type" value="Genomic_DNA"/>
</dbReference>
<protein>
    <recommendedName>
        <fullName evidence="6">RNA polymerase sigma factor</fullName>
    </recommendedName>
</protein>
<dbReference type="SUPFAM" id="SSF88946">
    <property type="entry name" value="Sigma2 domain of RNA polymerase sigma factors"/>
    <property type="match status" value="1"/>
</dbReference>
<evidence type="ECO:0000256" key="1">
    <source>
        <dbReference type="ARBA" id="ARBA00010641"/>
    </source>
</evidence>
<keyword evidence="4 6" id="KW-0238">DNA-binding</keyword>
<evidence type="ECO:0000313" key="10">
    <source>
        <dbReference type="EMBL" id="EDM80069.1"/>
    </source>
</evidence>
<keyword evidence="2 6" id="KW-0805">Transcription regulation</keyword>
<dbReference type="PANTHER" id="PTHR43133:SF8">
    <property type="entry name" value="RNA POLYMERASE SIGMA FACTOR HI_1459-RELATED"/>
    <property type="match status" value="1"/>
</dbReference>
<dbReference type="InterPro" id="IPR013249">
    <property type="entry name" value="RNA_pol_sigma70_r4_t2"/>
</dbReference>
<dbReference type="OrthoDB" id="9780326at2"/>
<sequence length="226" mass="25312">MADDYELLERWRRGDNAAAERLFERHFDAIFRFFSAKAGGGAGVEDLVQETFLAALQARDRVREASFRAYLFGVARHVLFAHYRQVRRRRAVDPIDTADEDIGALSLATLAPTASGVLIRRAEERLLLEALRRLPLDHQIVIELVHWENLRGPEVAAILGVSLAAMRSRLHRAKRELQRQLEGLASSPELLESTVSDLDAWAQKLRSAPAPKEPSPHPGQGSPEDP</sequence>
<dbReference type="RefSeq" id="WP_006970849.1">
    <property type="nucleotide sequence ID" value="NZ_ABCS01000014.1"/>
</dbReference>
<dbReference type="Gene3D" id="1.10.1740.10">
    <property type="match status" value="1"/>
</dbReference>
<dbReference type="InterPro" id="IPR000838">
    <property type="entry name" value="RNA_pol_sigma70_ECF_CS"/>
</dbReference>
<dbReference type="eggNOG" id="COG1595">
    <property type="taxonomic scope" value="Bacteria"/>
</dbReference>
<comment type="caution">
    <text evidence="10">The sequence shown here is derived from an EMBL/GenBank/DDBJ whole genome shotgun (WGS) entry which is preliminary data.</text>
</comment>
<comment type="similarity">
    <text evidence="1 6">Belongs to the sigma-70 factor family. ECF subfamily.</text>
</comment>
<dbReference type="GO" id="GO:0003677">
    <property type="term" value="F:DNA binding"/>
    <property type="evidence" value="ECO:0007669"/>
    <property type="project" value="UniProtKB-KW"/>
</dbReference>
<dbReference type="SUPFAM" id="SSF88659">
    <property type="entry name" value="Sigma3 and sigma4 domains of RNA polymerase sigma factors"/>
    <property type="match status" value="1"/>
</dbReference>
<dbReference type="Pfam" id="PF04542">
    <property type="entry name" value="Sigma70_r2"/>
    <property type="match status" value="1"/>
</dbReference>
<name>A6G2A0_9BACT</name>
<dbReference type="Gene3D" id="1.10.10.10">
    <property type="entry name" value="Winged helix-like DNA-binding domain superfamily/Winged helix DNA-binding domain"/>
    <property type="match status" value="1"/>
</dbReference>
<dbReference type="Pfam" id="PF08281">
    <property type="entry name" value="Sigma70_r4_2"/>
    <property type="match status" value="1"/>
</dbReference>
<dbReference type="InterPro" id="IPR013325">
    <property type="entry name" value="RNA_pol_sigma_r2"/>
</dbReference>
<dbReference type="InterPro" id="IPR014284">
    <property type="entry name" value="RNA_pol_sigma-70_dom"/>
</dbReference>
<dbReference type="GO" id="GO:0016987">
    <property type="term" value="F:sigma factor activity"/>
    <property type="evidence" value="ECO:0007669"/>
    <property type="project" value="UniProtKB-KW"/>
</dbReference>
<evidence type="ECO:0000259" key="9">
    <source>
        <dbReference type="Pfam" id="PF08281"/>
    </source>
</evidence>
<dbReference type="NCBIfam" id="TIGR02937">
    <property type="entry name" value="sigma70-ECF"/>
    <property type="match status" value="1"/>
</dbReference>
<feature type="domain" description="RNA polymerase sigma-70 region 2" evidence="8">
    <location>
        <begin position="22"/>
        <end position="88"/>
    </location>
</feature>
<dbReference type="GO" id="GO:0006352">
    <property type="term" value="P:DNA-templated transcription initiation"/>
    <property type="evidence" value="ECO:0007669"/>
    <property type="project" value="InterPro"/>
</dbReference>
<proteinExistence type="inferred from homology"/>
<evidence type="ECO:0000313" key="11">
    <source>
        <dbReference type="Proteomes" id="UP000005801"/>
    </source>
</evidence>
<keyword evidence="5 6" id="KW-0804">Transcription</keyword>
<reference evidence="10 11" key="1">
    <citation type="submission" date="2007-06" db="EMBL/GenBank/DDBJ databases">
        <authorList>
            <person name="Shimkets L."/>
            <person name="Ferriera S."/>
            <person name="Johnson J."/>
            <person name="Kravitz S."/>
            <person name="Beeson K."/>
            <person name="Sutton G."/>
            <person name="Rogers Y.-H."/>
            <person name="Friedman R."/>
            <person name="Frazier M."/>
            <person name="Venter J.C."/>
        </authorList>
    </citation>
    <scope>NUCLEOTIDE SEQUENCE [LARGE SCALE GENOMIC DNA]</scope>
    <source>
        <strain evidence="10 11">SIR-1</strain>
    </source>
</reference>
<evidence type="ECO:0000256" key="6">
    <source>
        <dbReference type="RuleBase" id="RU000716"/>
    </source>
</evidence>
<evidence type="ECO:0000256" key="3">
    <source>
        <dbReference type="ARBA" id="ARBA00023082"/>
    </source>
</evidence>
<dbReference type="InterPro" id="IPR036388">
    <property type="entry name" value="WH-like_DNA-bd_sf"/>
</dbReference>
<evidence type="ECO:0000256" key="5">
    <source>
        <dbReference type="ARBA" id="ARBA00023163"/>
    </source>
</evidence>
<feature type="domain" description="RNA polymerase sigma factor 70 region 4 type 2" evidence="9">
    <location>
        <begin position="125"/>
        <end position="177"/>
    </location>
</feature>
<evidence type="ECO:0000259" key="8">
    <source>
        <dbReference type="Pfam" id="PF04542"/>
    </source>
</evidence>
<dbReference type="InterPro" id="IPR013324">
    <property type="entry name" value="RNA_pol_sigma_r3/r4-like"/>
</dbReference>
<gene>
    <name evidence="10" type="ORF">PPSIR1_20619</name>
</gene>
<dbReference type="STRING" id="391625.PPSIR1_20619"/>
<evidence type="ECO:0000256" key="7">
    <source>
        <dbReference type="SAM" id="MobiDB-lite"/>
    </source>
</evidence>
<dbReference type="AlphaFoldDB" id="A6G2A0"/>
<feature type="region of interest" description="Disordered" evidence="7">
    <location>
        <begin position="202"/>
        <end position="226"/>
    </location>
</feature>
<accession>A6G2A0</accession>
<keyword evidence="11" id="KW-1185">Reference proteome</keyword>
<dbReference type="InterPro" id="IPR007627">
    <property type="entry name" value="RNA_pol_sigma70_r2"/>
</dbReference>